<protein>
    <submittedName>
        <fullName evidence="2">Uncharacterized protein</fullName>
    </submittedName>
</protein>
<evidence type="ECO:0000256" key="1">
    <source>
        <dbReference type="SAM" id="MobiDB-lite"/>
    </source>
</evidence>
<organism evidence="2 3">
    <name type="scientific">Emergomyces pasteurianus Ep9510</name>
    <dbReference type="NCBI Taxonomy" id="1447872"/>
    <lineage>
        <taxon>Eukaryota</taxon>
        <taxon>Fungi</taxon>
        <taxon>Dikarya</taxon>
        <taxon>Ascomycota</taxon>
        <taxon>Pezizomycotina</taxon>
        <taxon>Eurotiomycetes</taxon>
        <taxon>Eurotiomycetidae</taxon>
        <taxon>Onygenales</taxon>
        <taxon>Ajellomycetaceae</taxon>
        <taxon>Emergomyces</taxon>
    </lineage>
</organism>
<proteinExistence type="predicted"/>
<accession>A0A1J9PDK3</accession>
<evidence type="ECO:0000313" key="2">
    <source>
        <dbReference type="EMBL" id="OJD14680.1"/>
    </source>
</evidence>
<evidence type="ECO:0000313" key="3">
    <source>
        <dbReference type="Proteomes" id="UP000182235"/>
    </source>
</evidence>
<sequence length="106" mass="12190">MSQAMKLNDRTPDNTPPAQTPPGDGYQHPDAKQLVEAPRRVRANSTTIKLNPSKDTAETVLNTNYYATSQYNHYYWQVSPLMNPFGELHKHVLRFVKFQVCHVFQT</sequence>
<reference evidence="2 3" key="1">
    <citation type="submission" date="2015-07" db="EMBL/GenBank/DDBJ databases">
        <title>Emmonsia species relationships and genome sequence.</title>
        <authorList>
            <consortium name="The Broad Institute Genomics Platform"/>
            <person name="Cuomo C.A."/>
            <person name="Munoz J.F."/>
            <person name="Imamovic A."/>
            <person name="Priest M.E."/>
            <person name="Young S."/>
            <person name="Clay O.K."/>
            <person name="McEwen J.G."/>
        </authorList>
    </citation>
    <scope>NUCLEOTIDE SEQUENCE [LARGE SCALE GENOMIC DNA]</scope>
    <source>
        <strain evidence="2 3">UAMH 9510</strain>
    </source>
</reference>
<dbReference type="VEuPathDB" id="FungiDB:AJ78_05004"/>
<keyword evidence="3" id="KW-1185">Reference proteome</keyword>
<comment type="caution">
    <text evidence="2">The sequence shown here is derived from an EMBL/GenBank/DDBJ whole genome shotgun (WGS) entry which is preliminary data.</text>
</comment>
<dbReference type="AlphaFoldDB" id="A0A1J9PDK3"/>
<name>A0A1J9PDK3_9EURO</name>
<gene>
    <name evidence="2" type="ORF">AJ78_05004</name>
</gene>
<feature type="region of interest" description="Disordered" evidence="1">
    <location>
        <begin position="1"/>
        <end position="40"/>
    </location>
</feature>
<dbReference type="Proteomes" id="UP000182235">
    <property type="component" value="Unassembled WGS sequence"/>
</dbReference>
<feature type="compositionally biased region" description="Basic and acidic residues" evidence="1">
    <location>
        <begin position="27"/>
        <end position="39"/>
    </location>
</feature>
<dbReference type="EMBL" id="LGRN01000204">
    <property type="protein sequence ID" value="OJD14680.1"/>
    <property type="molecule type" value="Genomic_DNA"/>
</dbReference>